<dbReference type="Proteomes" id="UP000611945">
    <property type="component" value="Unassembled WGS sequence"/>
</dbReference>
<proteinExistence type="predicted"/>
<comment type="caution">
    <text evidence="2">The sequence shown here is derived from an EMBL/GenBank/DDBJ whole genome shotgun (WGS) entry which is preliminary data.</text>
</comment>
<evidence type="ECO:0000256" key="1">
    <source>
        <dbReference type="SAM" id="SignalP"/>
    </source>
</evidence>
<evidence type="ECO:0000313" key="3">
    <source>
        <dbReference type="Proteomes" id="UP000611945"/>
    </source>
</evidence>
<gene>
    <name evidence="2" type="ORF">H9642_08220</name>
</gene>
<feature type="chain" id="PRO_5045681833" evidence="1">
    <location>
        <begin position="20"/>
        <end position="222"/>
    </location>
</feature>
<name>A0ABR8TNS8_9PSED</name>
<dbReference type="EMBL" id="JACSQG010000003">
    <property type="protein sequence ID" value="MBD7977175.1"/>
    <property type="molecule type" value="Genomic_DNA"/>
</dbReference>
<feature type="signal peptide" evidence="1">
    <location>
        <begin position="1"/>
        <end position="19"/>
    </location>
</feature>
<dbReference type="PROSITE" id="PS51257">
    <property type="entry name" value="PROKAR_LIPOPROTEIN"/>
    <property type="match status" value="1"/>
</dbReference>
<keyword evidence="1" id="KW-0732">Signal</keyword>
<evidence type="ECO:0000313" key="2">
    <source>
        <dbReference type="EMBL" id="MBD7977175.1"/>
    </source>
</evidence>
<sequence>MKRSHIAITGLLFSALVLGGCASKDITQPEQYSGFLSDYSQLQPATSPTGQPVMRWMEPGVKLDNYRYMQVRSIDFYPEPSPTEQISSSTLTELETYARQQIKTAMSRRFQLLEPGAQPRPNTLILRAAITGVDAEAEGLKPYEVIPIAFVVAATTTATGARDRTTELFIEAELLDASTGKPVMQIVRKGFGEELENREEQVTMATLKGVIDGIVRDIDRFE</sequence>
<accession>A0ABR8TNS8</accession>
<dbReference type="Pfam" id="PF11769">
    <property type="entry name" value="DUF3313"/>
    <property type="match status" value="1"/>
</dbReference>
<keyword evidence="3" id="KW-1185">Reference proteome</keyword>
<dbReference type="InterPro" id="IPR021747">
    <property type="entry name" value="DUF3313"/>
</dbReference>
<reference evidence="2 3" key="1">
    <citation type="submission" date="2020-08" db="EMBL/GenBank/DDBJ databases">
        <title>A Genomic Blueprint of the Chicken Gut Microbiome.</title>
        <authorList>
            <person name="Gilroy R."/>
            <person name="Ravi A."/>
            <person name="Getino M."/>
            <person name="Pursley I."/>
            <person name="Horton D.L."/>
            <person name="Alikhan N.-F."/>
            <person name="Baker D."/>
            <person name="Gharbi K."/>
            <person name="Hall N."/>
            <person name="Watson M."/>
            <person name="Adriaenssens E.M."/>
            <person name="Foster-Nyarko E."/>
            <person name="Jarju S."/>
            <person name="Secka A."/>
            <person name="Antonio M."/>
            <person name="Oren A."/>
            <person name="Chaudhuri R."/>
            <person name="La Ragione R.M."/>
            <person name="Hildebrand F."/>
            <person name="Pallen M.J."/>
        </authorList>
    </citation>
    <scope>NUCLEOTIDE SEQUENCE [LARGE SCALE GENOMIC DNA]</scope>
    <source>
        <strain evidence="2 3">Sa2CUA2</strain>
    </source>
</reference>
<dbReference type="RefSeq" id="WP_251835948.1">
    <property type="nucleotide sequence ID" value="NZ_JACSQG010000003.1"/>
</dbReference>
<protein>
    <submittedName>
        <fullName evidence="2">DUF3313 domain-containing protein</fullName>
    </submittedName>
</protein>
<organism evidence="2 3">
    <name type="scientific">Serpens gallinarum</name>
    <dbReference type="NCBI Taxonomy" id="2763075"/>
    <lineage>
        <taxon>Bacteria</taxon>
        <taxon>Pseudomonadati</taxon>
        <taxon>Pseudomonadota</taxon>
        <taxon>Gammaproteobacteria</taxon>
        <taxon>Pseudomonadales</taxon>
        <taxon>Pseudomonadaceae</taxon>
        <taxon>Pseudomonas</taxon>
    </lineage>
</organism>